<dbReference type="FunFam" id="1.10.10.2360:FF:000001">
    <property type="entry name" value="Nuclear pore complex protein Nup98-Nup96"/>
    <property type="match status" value="1"/>
</dbReference>
<dbReference type="Pfam" id="PF21240">
    <property type="entry name" value="Nup98_GLEBS"/>
    <property type="match status" value="1"/>
</dbReference>
<name>A0A016SLM0_9BILA</name>
<dbReference type="GO" id="GO:0034398">
    <property type="term" value="P:telomere tethering at nuclear periphery"/>
    <property type="evidence" value="ECO:0007669"/>
    <property type="project" value="TreeGrafter"/>
</dbReference>
<feature type="region of interest" description="Disordered" evidence="11">
    <location>
        <begin position="25"/>
        <end position="45"/>
    </location>
</feature>
<keyword evidence="10" id="KW-0539">Nucleus</keyword>
<dbReference type="AlphaFoldDB" id="A0A016SLM0"/>
<evidence type="ECO:0000256" key="2">
    <source>
        <dbReference type="ARBA" id="ARBA00004620"/>
    </source>
</evidence>
<reference evidence="13" key="1">
    <citation type="journal article" date="2015" name="Nat. Genet.">
        <title>The genome and transcriptome of the zoonotic hookworm Ancylostoma ceylanicum identify infection-specific gene families.</title>
        <authorList>
            <person name="Schwarz E.M."/>
            <person name="Hu Y."/>
            <person name="Antoshechkin I."/>
            <person name="Miller M.M."/>
            <person name="Sternberg P.W."/>
            <person name="Aroian R.V."/>
        </authorList>
    </citation>
    <scope>NUCLEOTIDE SEQUENCE</scope>
    <source>
        <strain evidence="13">HY135</strain>
    </source>
</reference>
<dbReference type="Gene3D" id="1.10.10.2360">
    <property type="match status" value="1"/>
</dbReference>
<evidence type="ECO:0000256" key="3">
    <source>
        <dbReference type="ARBA" id="ARBA00008926"/>
    </source>
</evidence>
<evidence type="ECO:0000313" key="12">
    <source>
        <dbReference type="EMBL" id="EYB91271.1"/>
    </source>
</evidence>
<comment type="subcellular location">
    <subcellularLocation>
        <location evidence="2">Nucleus membrane</location>
        <topology evidence="2">Peripheral membrane protein</topology>
        <orientation evidence="2">Nucleoplasmic side</orientation>
    </subcellularLocation>
    <subcellularLocation>
        <location evidence="1">Nucleus</location>
        <location evidence="1">Nuclear pore complex</location>
    </subcellularLocation>
</comment>
<keyword evidence="8" id="KW-0811">Translocation</keyword>
<keyword evidence="13" id="KW-1185">Reference proteome</keyword>
<dbReference type="STRING" id="53326.A0A016SLM0"/>
<accession>A0A016SLM0</accession>
<dbReference type="PANTHER" id="PTHR23198">
    <property type="entry name" value="NUCLEOPORIN"/>
    <property type="match status" value="1"/>
</dbReference>
<dbReference type="Pfam" id="PF13634">
    <property type="entry name" value="Nucleoporin_FG"/>
    <property type="match status" value="2"/>
</dbReference>
<dbReference type="GO" id="GO:0017056">
    <property type="term" value="F:structural constituent of nuclear pore"/>
    <property type="evidence" value="ECO:0007669"/>
    <property type="project" value="TreeGrafter"/>
</dbReference>
<evidence type="ECO:0000256" key="9">
    <source>
        <dbReference type="ARBA" id="ARBA00023132"/>
    </source>
</evidence>
<dbReference type="PANTHER" id="PTHR23198:SF6">
    <property type="entry name" value="NUCLEAR PORE COMPLEX PROTEIN NUP98-NUP96"/>
    <property type="match status" value="1"/>
</dbReference>
<evidence type="ECO:0000256" key="7">
    <source>
        <dbReference type="ARBA" id="ARBA00022927"/>
    </source>
</evidence>
<keyword evidence="5" id="KW-0813">Transport</keyword>
<evidence type="ECO:0000256" key="10">
    <source>
        <dbReference type="ARBA" id="ARBA00023242"/>
    </source>
</evidence>
<dbReference type="OrthoDB" id="5865002at2759"/>
<feature type="compositionally biased region" description="Polar residues" evidence="11">
    <location>
        <begin position="61"/>
        <end position="84"/>
    </location>
</feature>
<sequence length="241" mass="24449">MFGKSTFGSTGSTFGSTGSSLFGQNKPTTNLFGQQSSPAQSSLFGQKSTTNLFGQNTASTGTSIFGSSQPQTNTGTSLFGQSKPSLFGGSSTTGGTSLFGSSTTSTGGGLFGSTASTVNGTTIKFEPLISSDTMMKNGSQTTISTKHMCITAMKAYEGKSLEELRIDDYIANRKTPSTTGGGLFGSSTQPAAGTSIFGSTPAKPSLFGSSTTTSSPFGASNQGTSLFGQNNNATQVVLNCR</sequence>
<dbReference type="GO" id="GO:0044614">
    <property type="term" value="C:nuclear pore cytoplasmic filaments"/>
    <property type="evidence" value="ECO:0007669"/>
    <property type="project" value="TreeGrafter"/>
</dbReference>
<keyword evidence="6" id="KW-0509">mRNA transport</keyword>
<dbReference type="InterPro" id="IPR025574">
    <property type="entry name" value="Nucleoporin_FG_rpt"/>
</dbReference>
<dbReference type="Proteomes" id="UP000024635">
    <property type="component" value="Unassembled WGS sequence"/>
</dbReference>
<dbReference type="GO" id="GO:0003723">
    <property type="term" value="F:RNA binding"/>
    <property type="evidence" value="ECO:0007669"/>
    <property type="project" value="TreeGrafter"/>
</dbReference>
<proteinExistence type="inferred from homology"/>
<evidence type="ECO:0000256" key="6">
    <source>
        <dbReference type="ARBA" id="ARBA00022816"/>
    </source>
</evidence>
<dbReference type="InterPro" id="IPR037665">
    <property type="entry name" value="Nucleoporin_S59-like"/>
</dbReference>
<dbReference type="GO" id="GO:0000973">
    <property type="term" value="P:post-transcriptional tethering of RNA polymerase II gene DNA at nuclear periphery"/>
    <property type="evidence" value="ECO:0007669"/>
    <property type="project" value="TreeGrafter"/>
</dbReference>
<dbReference type="EMBL" id="JARK01001543">
    <property type="protein sequence ID" value="EYB91271.1"/>
    <property type="molecule type" value="Genomic_DNA"/>
</dbReference>
<dbReference type="GO" id="GO:0051028">
    <property type="term" value="P:mRNA transport"/>
    <property type="evidence" value="ECO:0007669"/>
    <property type="project" value="UniProtKB-KW"/>
</dbReference>
<evidence type="ECO:0000256" key="5">
    <source>
        <dbReference type="ARBA" id="ARBA00022448"/>
    </source>
</evidence>
<protein>
    <recommendedName>
        <fullName evidence="4">Nuclear pore complex protein Nup98-Nup96</fullName>
    </recommendedName>
</protein>
<gene>
    <name evidence="12" type="primary">Acey_s0207.g2000</name>
    <name evidence="12" type="ORF">Y032_0207g2000</name>
</gene>
<evidence type="ECO:0000256" key="11">
    <source>
        <dbReference type="SAM" id="MobiDB-lite"/>
    </source>
</evidence>
<keyword evidence="7" id="KW-0653">Protein transport</keyword>
<keyword evidence="9" id="KW-0906">Nuclear pore complex</keyword>
<feature type="region of interest" description="Disordered" evidence="11">
    <location>
        <begin position="61"/>
        <end position="86"/>
    </location>
</feature>
<dbReference type="GO" id="GO:0031965">
    <property type="term" value="C:nuclear membrane"/>
    <property type="evidence" value="ECO:0007669"/>
    <property type="project" value="UniProtKB-SubCell"/>
</dbReference>
<dbReference type="GO" id="GO:0008139">
    <property type="term" value="F:nuclear localization sequence binding"/>
    <property type="evidence" value="ECO:0007669"/>
    <property type="project" value="TreeGrafter"/>
</dbReference>
<comment type="similarity">
    <text evidence="3">Belongs to the nucleoporin GLFG family.</text>
</comment>
<dbReference type="GO" id="GO:0006405">
    <property type="term" value="P:RNA export from nucleus"/>
    <property type="evidence" value="ECO:0007669"/>
    <property type="project" value="TreeGrafter"/>
</dbReference>
<evidence type="ECO:0000256" key="1">
    <source>
        <dbReference type="ARBA" id="ARBA00004567"/>
    </source>
</evidence>
<evidence type="ECO:0000256" key="8">
    <source>
        <dbReference type="ARBA" id="ARBA00023010"/>
    </source>
</evidence>
<evidence type="ECO:0000313" key="13">
    <source>
        <dbReference type="Proteomes" id="UP000024635"/>
    </source>
</evidence>
<comment type="caution">
    <text evidence="12">The sequence shown here is derived from an EMBL/GenBank/DDBJ whole genome shotgun (WGS) entry which is preliminary data.</text>
</comment>
<evidence type="ECO:0000256" key="4">
    <source>
        <dbReference type="ARBA" id="ARBA00013472"/>
    </source>
</evidence>
<feature type="region of interest" description="Disordered" evidence="11">
    <location>
        <begin position="1"/>
        <end position="20"/>
    </location>
</feature>
<organism evidence="12 13">
    <name type="scientific">Ancylostoma ceylanicum</name>
    <dbReference type="NCBI Taxonomy" id="53326"/>
    <lineage>
        <taxon>Eukaryota</taxon>
        <taxon>Metazoa</taxon>
        <taxon>Ecdysozoa</taxon>
        <taxon>Nematoda</taxon>
        <taxon>Chromadorea</taxon>
        <taxon>Rhabditida</taxon>
        <taxon>Rhabditina</taxon>
        <taxon>Rhabditomorpha</taxon>
        <taxon>Strongyloidea</taxon>
        <taxon>Ancylostomatidae</taxon>
        <taxon>Ancylostomatinae</taxon>
        <taxon>Ancylostoma</taxon>
    </lineage>
</organism>
<dbReference type="GO" id="GO:0006606">
    <property type="term" value="P:protein import into nucleus"/>
    <property type="evidence" value="ECO:0007669"/>
    <property type="project" value="TreeGrafter"/>
</dbReference>